<dbReference type="InterPro" id="IPR011604">
    <property type="entry name" value="PDDEXK-like_dom_sf"/>
</dbReference>
<dbReference type="EMBL" id="BK059098">
    <property type="protein sequence ID" value="DAE29761.1"/>
    <property type="molecule type" value="Genomic_DNA"/>
</dbReference>
<organism evidence="1">
    <name type="scientific">virus sp. ctyMK1</name>
    <dbReference type="NCBI Taxonomy" id="2828002"/>
    <lineage>
        <taxon>Viruses</taxon>
    </lineage>
</organism>
<protein>
    <submittedName>
        <fullName evidence="1">Uncharacterized protein</fullName>
    </submittedName>
</protein>
<dbReference type="InterPro" id="IPR011335">
    <property type="entry name" value="Restrct_endonuc-II-like"/>
</dbReference>
<sequence>MGEQESDFKGSLYTEAGNRYEHPILASISEEMNLDRQIIIEKLKLRVNYDGDLRGTIYEVKTHKSEKDFEITKAYWRQAQVEMYVYQCKYDDFKKLYIVSYPLYPDEYYAKSDVNVDFNRVKFSEIKYDKHFIKDEYLPHLKELTRYLKKGKVPF</sequence>
<reference evidence="1" key="1">
    <citation type="journal article" date="2021" name="Proc. Natl. Acad. Sci. U.S.A.">
        <title>A Catalog of Tens of Thousands of Viruses from Human Metagenomes Reveals Hidden Associations with Chronic Diseases.</title>
        <authorList>
            <person name="Tisza M.J."/>
            <person name="Buck C.B."/>
        </authorList>
    </citation>
    <scope>NUCLEOTIDE SEQUENCE</scope>
    <source>
        <strain evidence="1">CtyMK1</strain>
    </source>
</reference>
<dbReference type="SUPFAM" id="SSF52980">
    <property type="entry name" value="Restriction endonuclease-like"/>
    <property type="match status" value="1"/>
</dbReference>
<dbReference type="Gene3D" id="3.90.320.10">
    <property type="match status" value="1"/>
</dbReference>
<name>A0A8S5RFA3_9VIRU</name>
<proteinExistence type="predicted"/>
<evidence type="ECO:0000313" key="1">
    <source>
        <dbReference type="EMBL" id="DAE29761.1"/>
    </source>
</evidence>
<accession>A0A8S5RFA3</accession>